<keyword evidence="6" id="KW-1185">Reference proteome</keyword>
<evidence type="ECO:0000259" key="2">
    <source>
        <dbReference type="Pfam" id="PF07811"/>
    </source>
</evidence>
<keyword evidence="1" id="KW-0812">Transmembrane</keyword>
<feature type="transmembrane region" description="Helical" evidence="1">
    <location>
        <begin position="21"/>
        <end position="43"/>
    </location>
</feature>
<feature type="domain" description="TadE-like" evidence="2">
    <location>
        <begin position="17"/>
        <end position="59"/>
    </location>
</feature>
<gene>
    <name evidence="3" type="ORF">BES08_20555</name>
    <name evidence="4" type="ORF">BV97_03815</name>
</gene>
<evidence type="ECO:0000313" key="6">
    <source>
        <dbReference type="Proteomes" id="UP000094626"/>
    </source>
</evidence>
<keyword evidence="1" id="KW-0472">Membrane</keyword>
<proteinExistence type="predicted"/>
<dbReference type="KEGG" id="nre:BES08_20555"/>
<geneLocation type="plasmid" evidence="3 6">
    <name>pSA1</name>
</geneLocation>
<keyword evidence="1" id="KW-1133">Transmembrane helix</keyword>
<dbReference type="RefSeq" id="WP_036527869.1">
    <property type="nucleotide sequence ID" value="NZ_CP128491.1"/>
</dbReference>
<evidence type="ECO:0000313" key="4">
    <source>
        <dbReference type="EMBL" id="EZP79658.1"/>
    </source>
</evidence>
<reference evidence="4 5" key="1">
    <citation type="submission" date="2014-03" db="EMBL/GenBank/DDBJ databases">
        <title>Whole genome sequence of Novosphingobium resinovorum KF1.</title>
        <authorList>
            <person name="Gan H.M."/>
            <person name="Gan H.Y."/>
            <person name="Chew T.H."/>
            <person name="Savka M.A."/>
        </authorList>
    </citation>
    <scope>NUCLEOTIDE SEQUENCE [LARGE SCALE GENOMIC DNA]</scope>
    <source>
        <strain evidence="4 5">KF1</strain>
    </source>
</reference>
<name>A0A031JS78_9SPHN</name>
<dbReference type="AlphaFoldDB" id="A0A031JS78"/>
<organism evidence="4 5">
    <name type="scientific">Novosphingobium resinovorum</name>
    <dbReference type="NCBI Taxonomy" id="158500"/>
    <lineage>
        <taxon>Bacteria</taxon>
        <taxon>Pseudomonadati</taxon>
        <taxon>Pseudomonadota</taxon>
        <taxon>Alphaproteobacteria</taxon>
        <taxon>Sphingomonadales</taxon>
        <taxon>Sphingomonadaceae</taxon>
        <taxon>Novosphingobium</taxon>
    </lineage>
</organism>
<dbReference type="PATRIC" id="fig|158500.4.peg.3883"/>
<dbReference type="Pfam" id="PF07811">
    <property type="entry name" value="TadE"/>
    <property type="match status" value="1"/>
</dbReference>
<keyword evidence="3" id="KW-0614">Plasmid</keyword>
<dbReference type="eggNOG" id="COG4961">
    <property type="taxonomic scope" value="Bacteria"/>
</dbReference>
<reference evidence="6" key="3">
    <citation type="journal article" date="2017" name="J. Biotechnol.">
        <title>Complete genome sequence of Novosphingobium resinovorum SA1, a versatile xenobiotic-degrading bacterium capable of utilizing sulfanilic acid.</title>
        <authorList>
            <person name="Hegedus B."/>
            <person name="Kos P.B."/>
            <person name="Balint B."/>
            <person name="Maroti G."/>
            <person name="Gan H.M."/>
            <person name="Perei K."/>
            <person name="Rakhely G."/>
        </authorList>
    </citation>
    <scope>NUCLEOTIDE SEQUENCE [LARGE SCALE GENOMIC DNA]</scope>
    <source>
        <strain evidence="6">SA1</strain>
    </source>
</reference>
<evidence type="ECO:0000313" key="3">
    <source>
        <dbReference type="EMBL" id="AOR79258.1"/>
    </source>
</evidence>
<dbReference type="InterPro" id="IPR012495">
    <property type="entry name" value="TadE-like_dom"/>
</dbReference>
<evidence type="ECO:0000256" key="1">
    <source>
        <dbReference type="SAM" id="Phobius"/>
    </source>
</evidence>
<dbReference type="EMBL" id="JFYZ01000023">
    <property type="protein sequence ID" value="EZP79658.1"/>
    <property type="molecule type" value="Genomic_DNA"/>
</dbReference>
<protein>
    <submittedName>
        <fullName evidence="3">Pilus assembly protein TadE</fullName>
    </submittedName>
    <submittedName>
        <fullName evidence="4">TadE family protein</fullName>
    </submittedName>
</protein>
<dbReference type="Proteomes" id="UP000024329">
    <property type="component" value="Unassembled WGS sequence"/>
</dbReference>
<sequence>MRISARAPLRLLKCDRGLAALEFALLAPALLALVFSVIVYSIYFTAQIGVRQAAAEGARAAVAGLSIGERVTLAQERAQAVIDNYGSLLGGKSQPQITAGAGDTSGTFRVEVRYDMSGSPIMKYGAFVPLPDSNVAASVTVTNGGY</sequence>
<dbReference type="OrthoDB" id="7583742at2"/>
<dbReference type="EMBL" id="CP017076">
    <property type="protein sequence ID" value="AOR79258.1"/>
    <property type="molecule type" value="Genomic_DNA"/>
</dbReference>
<reference evidence="3" key="2">
    <citation type="submission" date="2016-08" db="EMBL/GenBank/DDBJ databases">
        <authorList>
            <person name="Seilhamer J.J."/>
        </authorList>
    </citation>
    <scope>NUCLEOTIDE SEQUENCE [LARGE SCALE GENOMIC DNA]</scope>
    <source>
        <strain evidence="3">SA1</strain>
        <plasmid evidence="3">pSA1</plasmid>
    </source>
</reference>
<evidence type="ECO:0000313" key="5">
    <source>
        <dbReference type="Proteomes" id="UP000024329"/>
    </source>
</evidence>
<dbReference type="Proteomes" id="UP000094626">
    <property type="component" value="Plasmid pSA1"/>
</dbReference>
<accession>A0A031JS78</accession>